<organism evidence="2 3">
    <name type="scientific">[Mycoplasma] gypis</name>
    <dbReference type="NCBI Taxonomy" id="92404"/>
    <lineage>
        <taxon>Bacteria</taxon>
        <taxon>Bacillati</taxon>
        <taxon>Mycoplasmatota</taxon>
        <taxon>Mycoplasmoidales</taxon>
        <taxon>Metamycoplasmataceae</taxon>
        <taxon>Metamycoplasma</taxon>
    </lineage>
</organism>
<keyword evidence="1" id="KW-1133">Transmembrane helix</keyword>
<reference evidence="2" key="1">
    <citation type="submission" date="2024-03" db="EMBL/GenBank/DDBJ databases">
        <title>Complete genome sequence of Mycoplasma gypis type strain B1/T1.</title>
        <authorList>
            <person name="Spergser J."/>
        </authorList>
    </citation>
    <scope>NUCLEOTIDE SEQUENCE [LARGE SCALE GENOMIC DNA]</scope>
    <source>
        <strain evidence="2">B1/T1</strain>
    </source>
</reference>
<feature type="transmembrane region" description="Helical" evidence="1">
    <location>
        <begin position="65"/>
        <end position="83"/>
    </location>
</feature>
<dbReference type="Proteomes" id="UP001460679">
    <property type="component" value="Chromosome"/>
</dbReference>
<sequence>MNNNAFLLVENAHKRLKKIFLRYNLLPILFFILWMIGSIVAYTINVKSLEREGKSFDSQLLSSACLFPFAPILPAGPYLVQIFNVITGGDTSSDIIIVGVMLVISTFSVISFFLGSMILWILLIVALSAAKRDSEQVKMLIMGESNASSLLVSQYADAAASKANTTRILYILFLLPFCLIVAWFLTFSTLSKLKSLKNSLLVFRAS</sequence>
<proteinExistence type="predicted"/>
<protein>
    <recommendedName>
        <fullName evidence="4">Yip1 domain-containing protein</fullName>
    </recommendedName>
</protein>
<dbReference type="EMBL" id="CP148066">
    <property type="protein sequence ID" value="WXL28348.1"/>
    <property type="molecule type" value="Genomic_DNA"/>
</dbReference>
<name>A0ABZ2RMU4_9BACT</name>
<feature type="transmembrane region" description="Helical" evidence="1">
    <location>
        <begin position="95"/>
        <end position="127"/>
    </location>
</feature>
<feature type="transmembrane region" description="Helical" evidence="1">
    <location>
        <begin position="20"/>
        <end position="44"/>
    </location>
</feature>
<keyword evidence="1" id="KW-0472">Membrane</keyword>
<evidence type="ECO:0000313" key="3">
    <source>
        <dbReference type="Proteomes" id="UP001460679"/>
    </source>
</evidence>
<evidence type="ECO:0008006" key="4">
    <source>
        <dbReference type="Google" id="ProtNLM"/>
    </source>
</evidence>
<evidence type="ECO:0000256" key="1">
    <source>
        <dbReference type="SAM" id="Phobius"/>
    </source>
</evidence>
<keyword evidence="3" id="KW-1185">Reference proteome</keyword>
<accession>A0ABZ2RMU4</accession>
<keyword evidence="1" id="KW-0812">Transmembrane</keyword>
<feature type="transmembrane region" description="Helical" evidence="1">
    <location>
        <begin position="168"/>
        <end position="190"/>
    </location>
</feature>
<dbReference type="RefSeq" id="WP_205499393.1">
    <property type="nucleotide sequence ID" value="NZ_CP148066.1"/>
</dbReference>
<gene>
    <name evidence="2" type="ORF">WG616_03220</name>
</gene>
<evidence type="ECO:0000313" key="2">
    <source>
        <dbReference type="EMBL" id="WXL28348.1"/>
    </source>
</evidence>